<dbReference type="PANTHER" id="PTHR24220">
    <property type="entry name" value="IMPORT ATP-BINDING PROTEIN"/>
    <property type="match status" value="1"/>
</dbReference>
<protein>
    <submittedName>
        <fullName evidence="1">Uncharacterized protein</fullName>
    </submittedName>
</protein>
<organism evidence="1 2">
    <name type="scientific">Corynebacterium liangguodongii</name>
    <dbReference type="NCBI Taxonomy" id="2079535"/>
    <lineage>
        <taxon>Bacteria</taxon>
        <taxon>Bacillati</taxon>
        <taxon>Actinomycetota</taxon>
        <taxon>Actinomycetes</taxon>
        <taxon>Mycobacteriales</taxon>
        <taxon>Corynebacteriaceae</taxon>
        <taxon>Corynebacterium</taxon>
    </lineage>
</organism>
<accession>A0A2S0WCZ6</accession>
<evidence type="ECO:0000313" key="1">
    <source>
        <dbReference type="EMBL" id="AWB83643.1"/>
    </source>
</evidence>
<reference evidence="2" key="1">
    <citation type="submission" date="2018-01" db="EMBL/GenBank/DDBJ databases">
        <authorList>
            <person name="Li J."/>
        </authorList>
    </citation>
    <scope>NUCLEOTIDE SEQUENCE [LARGE SCALE GENOMIC DNA]</scope>
    <source>
        <strain evidence="2">2184</strain>
    </source>
</reference>
<dbReference type="Proteomes" id="UP000244754">
    <property type="component" value="Chromosome"/>
</dbReference>
<proteinExistence type="predicted"/>
<dbReference type="SUPFAM" id="SSF52540">
    <property type="entry name" value="P-loop containing nucleoside triphosphate hydrolases"/>
    <property type="match status" value="1"/>
</dbReference>
<dbReference type="GO" id="GO:0022857">
    <property type="term" value="F:transmembrane transporter activity"/>
    <property type="evidence" value="ECO:0007669"/>
    <property type="project" value="TreeGrafter"/>
</dbReference>
<dbReference type="AlphaFoldDB" id="A0A2S0WCZ6"/>
<evidence type="ECO:0000313" key="2">
    <source>
        <dbReference type="Proteomes" id="UP000244754"/>
    </source>
</evidence>
<dbReference type="PROSITE" id="PS50893">
    <property type="entry name" value="ABC_TRANSPORTER_2"/>
    <property type="match status" value="1"/>
</dbReference>
<dbReference type="SMART" id="SM00382">
    <property type="entry name" value="AAA"/>
    <property type="match status" value="1"/>
</dbReference>
<dbReference type="PANTHER" id="PTHR24220:SF684">
    <property type="entry name" value="FE(3+) IONS IMPORT ATP-BINDING PROTEIN FBPC"/>
    <property type="match status" value="1"/>
</dbReference>
<sequence length="216" mass="23230">MNLVVEIRWNKLQFRYGRYSPLVLDDVSFRLSTAGVYVVSGPSGSGKSTVLELLACLRNPTKGRVIIDGEQADKWSVNQAARWRARHVGFVPQAPTLLESLTCEENLALAVDVAGRGFDRSGQASLLNRLGMSEYAGAFPNDLSGGQRQRVSIAQALSSQPDLLLMDEPVSALDGANVAIVESLMLEAAKAGAIVVYCSHQELFGGTAHTLLELGK</sequence>
<dbReference type="GO" id="GO:0016887">
    <property type="term" value="F:ATP hydrolysis activity"/>
    <property type="evidence" value="ECO:0007669"/>
    <property type="project" value="InterPro"/>
</dbReference>
<dbReference type="InterPro" id="IPR003439">
    <property type="entry name" value="ABC_transporter-like_ATP-bd"/>
</dbReference>
<dbReference type="Gene3D" id="3.40.50.300">
    <property type="entry name" value="P-loop containing nucleotide triphosphate hydrolases"/>
    <property type="match status" value="1"/>
</dbReference>
<keyword evidence="2" id="KW-1185">Reference proteome</keyword>
<name>A0A2S0WCZ6_9CORY</name>
<dbReference type="InterPro" id="IPR003593">
    <property type="entry name" value="AAA+_ATPase"/>
</dbReference>
<dbReference type="KEGG" id="clia:C3E79_03370"/>
<dbReference type="InterPro" id="IPR027417">
    <property type="entry name" value="P-loop_NTPase"/>
</dbReference>
<dbReference type="EMBL" id="CP026948">
    <property type="protein sequence ID" value="AWB83643.1"/>
    <property type="molecule type" value="Genomic_DNA"/>
</dbReference>
<dbReference type="Pfam" id="PF00005">
    <property type="entry name" value="ABC_tran"/>
    <property type="match status" value="1"/>
</dbReference>
<gene>
    <name evidence="1" type="ORF">C3E79_03370</name>
</gene>
<dbReference type="InterPro" id="IPR017871">
    <property type="entry name" value="ABC_transporter-like_CS"/>
</dbReference>
<dbReference type="GO" id="GO:0005524">
    <property type="term" value="F:ATP binding"/>
    <property type="evidence" value="ECO:0007669"/>
    <property type="project" value="InterPro"/>
</dbReference>
<dbReference type="GO" id="GO:0005886">
    <property type="term" value="C:plasma membrane"/>
    <property type="evidence" value="ECO:0007669"/>
    <property type="project" value="TreeGrafter"/>
</dbReference>
<dbReference type="PROSITE" id="PS00211">
    <property type="entry name" value="ABC_TRANSPORTER_1"/>
    <property type="match status" value="1"/>
</dbReference>
<dbReference type="InterPro" id="IPR015854">
    <property type="entry name" value="ABC_transpr_LolD-like"/>
</dbReference>